<organism evidence="2 3">
    <name type="scientific">Oedothorax gibbosus</name>
    <dbReference type="NCBI Taxonomy" id="931172"/>
    <lineage>
        <taxon>Eukaryota</taxon>
        <taxon>Metazoa</taxon>
        <taxon>Ecdysozoa</taxon>
        <taxon>Arthropoda</taxon>
        <taxon>Chelicerata</taxon>
        <taxon>Arachnida</taxon>
        <taxon>Araneae</taxon>
        <taxon>Araneomorphae</taxon>
        <taxon>Entelegynae</taxon>
        <taxon>Araneoidea</taxon>
        <taxon>Linyphiidae</taxon>
        <taxon>Erigoninae</taxon>
        <taxon>Oedothorax</taxon>
    </lineage>
</organism>
<feature type="non-terminal residue" evidence="2">
    <location>
        <position position="47"/>
    </location>
</feature>
<feature type="region of interest" description="Disordered" evidence="1">
    <location>
        <begin position="1"/>
        <end position="47"/>
    </location>
</feature>
<comment type="caution">
    <text evidence="2">The sequence shown here is derived from an EMBL/GenBank/DDBJ whole genome shotgun (WGS) entry which is preliminary data.</text>
</comment>
<feature type="compositionally biased region" description="Basic residues" evidence="1">
    <location>
        <begin position="37"/>
        <end position="47"/>
    </location>
</feature>
<accession>A0AAV6TMW9</accession>
<name>A0AAV6TMW9_9ARAC</name>
<dbReference type="EMBL" id="JAFNEN010002311">
    <property type="protein sequence ID" value="KAG8172831.1"/>
    <property type="molecule type" value="Genomic_DNA"/>
</dbReference>
<sequence length="47" mass="5786">MADTCEGRHLRRLQPRIQNGKKETLPQYLRKQNEKRKNLRKRKLAQR</sequence>
<proteinExistence type="predicted"/>
<evidence type="ECO:0000313" key="2">
    <source>
        <dbReference type="EMBL" id="KAG8172831.1"/>
    </source>
</evidence>
<keyword evidence="3" id="KW-1185">Reference proteome</keyword>
<evidence type="ECO:0000256" key="1">
    <source>
        <dbReference type="SAM" id="MobiDB-lite"/>
    </source>
</evidence>
<reference evidence="2 3" key="1">
    <citation type="journal article" date="2022" name="Nat. Ecol. Evol.">
        <title>A masculinizing supergene underlies an exaggerated male reproductive morph in a spider.</title>
        <authorList>
            <person name="Hendrickx F."/>
            <person name="De Corte Z."/>
            <person name="Sonet G."/>
            <person name="Van Belleghem S.M."/>
            <person name="Kostlbacher S."/>
            <person name="Vangestel C."/>
        </authorList>
    </citation>
    <scope>NUCLEOTIDE SEQUENCE [LARGE SCALE GENOMIC DNA]</scope>
    <source>
        <strain evidence="2">W744_W776</strain>
    </source>
</reference>
<dbReference type="AlphaFoldDB" id="A0AAV6TMW9"/>
<evidence type="ECO:0000313" key="3">
    <source>
        <dbReference type="Proteomes" id="UP000827092"/>
    </source>
</evidence>
<protein>
    <submittedName>
        <fullName evidence="2">Uncharacterized protein</fullName>
    </submittedName>
</protein>
<dbReference type="Proteomes" id="UP000827092">
    <property type="component" value="Unassembled WGS sequence"/>
</dbReference>
<gene>
    <name evidence="2" type="ORF">JTE90_028227</name>
</gene>